<keyword evidence="7" id="KW-0418">Kinase</keyword>
<dbReference type="PROSITE" id="PS50077">
    <property type="entry name" value="HEAT_REPEAT"/>
    <property type="match status" value="1"/>
</dbReference>
<dbReference type="InterPro" id="IPR015943">
    <property type="entry name" value="WD40/YVTN_repeat-like_dom_sf"/>
</dbReference>
<accession>A0AAN8ZPH5</accession>
<keyword evidence="4" id="KW-0808">Transferase</keyword>
<dbReference type="SUPFAM" id="SSF50978">
    <property type="entry name" value="WD40 repeat-like"/>
    <property type="match status" value="1"/>
</dbReference>
<dbReference type="GO" id="GO:0016236">
    <property type="term" value="P:macroautophagy"/>
    <property type="evidence" value="ECO:0007669"/>
    <property type="project" value="InterPro"/>
</dbReference>
<dbReference type="InterPro" id="IPR011989">
    <property type="entry name" value="ARM-like"/>
</dbReference>
<feature type="domain" description="Protein kinase" evidence="12">
    <location>
        <begin position="1"/>
        <end position="266"/>
    </location>
</feature>
<dbReference type="GO" id="GO:0034272">
    <property type="term" value="C:phosphatidylinositol 3-kinase complex, class III, type II"/>
    <property type="evidence" value="ECO:0007669"/>
    <property type="project" value="TreeGrafter"/>
</dbReference>
<feature type="repeat" description="WD" evidence="10">
    <location>
        <begin position="1084"/>
        <end position="1116"/>
    </location>
</feature>
<keyword evidence="6" id="KW-0547">Nucleotide-binding</keyword>
<evidence type="ECO:0000259" key="12">
    <source>
        <dbReference type="PROSITE" id="PS50011"/>
    </source>
</evidence>
<reference evidence="13 14" key="1">
    <citation type="submission" date="2023-12" db="EMBL/GenBank/DDBJ databases">
        <title>A high-quality genome assembly for Dillenia turbinata (Dilleniales).</title>
        <authorList>
            <person name="Chanderbali A."/>
        </authorList>
    </citation>
    <scope>NUCLEOTIDE SEQUENCE [LARGE SCALE GENOMIC DNA]</scope>
    <source>
        <strain evidence="13">LSX21</strain>
        <tissue evidence="13">Leaf</tissue>
    </source>
</reference>
<dbReference type="InterPro" id="IPR008271">
    <property type="entry name" value="Ser/Thr_kinase_AS"/>
</dbReference>
<dbReference type="EMBL" id="JBAMMX010000003">
    <property type="protein sequence ID" value="KAK6944897.1"/>
    <property type="molecule type" value="Genomic_DNA"/>
</dbReference>
<evidence type="ECO:0000313" key="14">
    <source>
        <dbReference type="Proteomes" id="UP001370490"/>
    </source>
</evidence>
<dbReference type="PROSITE" id="PS50082">
    <property type="entry name" value="WD_REPEATS_2"/>
    <property type="match status" value="2"/>
</dbReference>
<dbReference type="PANTHER" id="PTHR17583:SF0">
    <property type="entry name" value="PHOSPHOINOSITIDE 3-KINASE REGULATORY SUBUNIT 4"/>
    <property type="match status" value="1"/>
</dbReference>
<dbReference type="InterPro" id="IPR021133">
    <property type="entry name" value="HEAT_type_2"/>
</dbReference>
<evidence type="ECO:0000256" key="1">
    <source>
        <dbReference type="ARBA" id="ARBA00012513"/>
    </source>
</evidence>
<sequence>MGNKIAKTTQASASEYYLHDLPSSYNLVLKEVLGRGRFFKSIQCKHDEGLVLVKVYFKRGDSIDLRDYERRLFQIRDVFRSIPHPHVWPFQLLLAVKQSHENGICHGDIKCENVLVTSWNWLYLADFASFKPTYIPDDDPSDFSFFFDTGGRRRCYLAPERFYEHGGETQVAQDAPLKPSMDIFAVGCVIAELFLEGQPLFELSQLLAYRRGQYDPSLHLEKIPDPGVRKMILHMIQLDPKSRFPAETYLQNFASVVFPCYFSPFLHNFYSYLNPLDSDTRVAACQSAFHEILKRMMHTRTSEETGAAPDFSVRYKNGKLSQHLVARQSCDLGRDSLQKKEDGEKRLVHDKFIGDINTLLKDVNSAAKPVVVNSQNGSLSLNHKSSTTQSSGKLLRSLSNVFSRSEHPFLKTIRMDDLNSLMSEYDSQLDTFGIPFLPLPQDGMSCEGMVLIASLLCSCICSVKLSHLRRCAVLLLRSSSLYIDDEDRLQRVLPYVIAMLSDPAAIVRCAALEALCDILPLVRDFPPSDAKIFPEYILPMLSMLPDDPEESVRICYASNISKLALTAYGFLVHSISLTEAGVLDEIRSSQETLAMSNETSGKSKVNGNTQLAQLRKAIAEVVQELVMGPKQTPNIRRALLQNIGNLCCFFGQRQSNDFLLPILPAFLNDRDEQLRAVFFGQIVFVCFFVGQRSVEEYLLPYIEQALCDTTEAVIVNALDCLALLCRSGFLRKRVLLEMINHAFPLLCYPNQCVRRSAVAFIAASSQNLGAVDSFVFLAPVIRPFLCRQPASLASETALFSCLKPPVSREVYYLVLENAKSSDMLERQRKIWYNSSAQPKQWETGDYYKKGMGDESGIKNCWLDRQHDLQDRKSVGSTLQQPELPEHDNDKAKLRTIGNFMHNASSTVEIRDPVGPERLQFSGFMSPQPSGLNSFIWDKTSEGIPLYSFSMDKRVVNNATAASDPSPPLNSLGIGSSSMPWMDPGNKPFSLANSVPSPKLLSGSFSMSSGTKQFHRVVHEGEGRENDQSACLESKFQEVGFSSTSSGSIEDDTSQTDVIGLPSFSRSSPVPDSGWRPRGVLVAHLQEHRSAVNDIAVSTDQSFFVTASEDSTVKIWDSRKLEKDISFRSRLTYPLDGSRALCAAMLRGTAQVIVGACDGMLHMFSVDNISRGLGNVVEKYSGIADTKKKEIGEGAILSLLNYSADGSIGQTVMYSTQNCGIHLWDTRANSDAWTLKAVPEEGYVSSLVSGSCGNWFVSGSSRGVLTLWDLRFLIPVNSWQYSIVCPIEKMCAFVTPSNSSVSARRPLIYVAAGCNEVSLWNAENGSCHQVFRVANIDGDSETSEVPWALSRPSSKANSRTDMRLHINPKYRADELNDPPQRLPGIRSLLPLPGGDLLTGGTDLKIRRWAHSSPDRSYCICGPTVKGVGNDDFYETRSSFGVQVVQETKRRPLAAKLTAKAVLVAAATDSAGCHHDSVLSLASVKLNQRRLISSSRDGAIKVWK</sequence>
<evidence type="ECO:0000256" key="3">
    <source>
        <dbReference type="ARBA" id="ARBA00022574"/>
    </source>
</evidence>
<dbReference type="InterPro" id="IPR016024">
    <property type="entry name" value="ARM-type_fold"/>
</dbReference>
<keyword evidence="8" id="KW-0067">ATP-binding</keyword>
<keyword evidence="5" id="KW-0677">Repeat</keyword>
<dbReference type="InterPro" id="IPR055231">
    <property type="entry name" value="2AA_helical"/>
</dbReference>
<evidence type="ECO:0000256" key="5">
    <source>
        <dbReference type="ARBA" id="ARBA00022737"/>
    </source>
</evidence>
<dbReference type="Gene3D" id="2.130.10.10">
    <property type="entry name" value="YVTN repeat-like/Quinoprotein amine dehydrogenase"/>
    <property type="match status" value="3"/>
</dbReference>
<dbReference type="EC" id="2.7.11.1" evidence="1"/>
<evidence type="ECO:0000256" key="11">
    <source>
        <dbReference type="SAM" id="MobiDB-lite"/>
    </source>
</evidence>
<dbReference type="FunFam" id="1.25.10.10:FF:000370">
    <property type="entry name" value="phosphoinositide 3-kinase regulatory subunit 4-like"/>
    <property type="match status" value="1"/>
</dbReference>
<dbReference type="GO" id="GO:0045324">
    <property type="term" value="P:late endosome to vacuole transport"/>
    <property type="evidence" value="ECO:0007669"/>
    <property type="project" value="InterPro"/>
</dbReference>
<dbReference type="Proteomes" id="UP001370490">
    <property type="component" value="Unassembled WGS sequence"/>
</dbReference>
<dbReference type="InterPro" id="IPR045162">
    <property type="entry name" value="Vps15-like"/>
</dbReference>
<evidence type="ECO:0000256" key="4">
    <source>
        <dbReference type="ARBA" id="ARBA00022679"/>
    </source>
</evidence>
<evidence type="ECO:0000256" key="10">
    <source>
        <dbReference type="PROSITE-ProRule" id="PRU00221"/>
    </source>
</evidence>
<dbReference type="PROSITE" id="PS50294">
    <property type="entry name" value="WD_REPEATS_REGION"/>
    <property type="match status" value="2"/>
</dbReference>
<evidence type="ECO:0000313" key="13">
    <source>
        <dbReference type="EMBL" id="KAK6944897.1"/>
    </source>
</evidence>
<dbReference type="GO" id="GO:0034271">
    <property type="term" value="C:phosphatidylinositol 3-kinase complex, class III, type I"/>
    <property type="evidence" value="ECO:0007669"/>
    <property type="project" value="TreeGrafter"/>
</dbReference>
<dbReference type="Pfam" id="PF00069">
    <property type="entry name" value="Pkinase"/>
    <property type="match status" value="1"/>
</dbReference>
<comment type="caution">
    <text evidence="13">The sequence shown here is derived from an EMBL/GenBank/DDBJ whole genome shotgun (WGS) entry which is preliminary data.</text>
</comment>
<keyword evidence="2" id="KW-0723">Serine/threonine-protein kinase</keyword>
<dbReference type="Pfam" id="PF22956">
    <property type="entry name" value="VPS15-like_hel"/>
    <property type="match status" value="1"/>
</dbReference>
<dbReference type="PANTHER" id="PTHR17583">
    <property type="entry name" value="PHOSPHOINOSITIDE 3-KINASE REGULATORY SUBUNIT 4"/>
    <property type="match status" value="1"/>
</dbReference>
<dbReference type="GO" id="GO:0004674">
    <property type="term" value="F:protein serine/threonine kinase activity"/>
    <property type="evidence" value="ECO:0007669"/>
    <property type="project" value="UniProtKB-KW"/>
</dbReference>
<dbReference type="SUPFAM" id="SSF56112">
    <property type="entry name" value="Protein kinase-like (PK-like)"/>
    <property type="match status" value="1"/>
</dbReference>
<dbReference type="InterPro" id="IPR036322">
    <property type="entry name" value="WD40_repeat_dom_sf"/>
</dbReference>
<evidence type="ECO:0000256" key="2">
    <source>
        <dbReference type="ARBA" id="ARBA00022527"/>
    </source>
</evidence>
<keyword evidence="14" id="KW-1185">Reference proteome</keyword>
<evidence type="ECO:0000256" key="7">
    <source>
        <dbReference type="ARBA" id="ARBA00022777"/>
    </source>
</evidence>
<keyword evidence="3 10" id="KW-0853">WD repeat</keyword>
<feature type="repeat" description="HEAT" evidence="9">
    <location>
        <begin position="492"/>
        <end position="524"/>
    </location>
</feature>
<dbReference type="PROSITE" id="PS00108">
    <property type="entry name" value="PROTEIN_KINASE_ST"/>
    <property type="match status" value="1"/>
</dbReference>
<dbReference type="GO" id="GO:0071561">
    <property type="term" value="C:nucleus-vacuole junction"/>
    <property type="evidence" value="ECO:0007669"/>
    <property type="project" value="TreeGrafter"/>
</dbReference>
<dbReference type="PROSITE" id="PS50011">
    <property type="entry name" value="PROTEIN_KINASE_DOM"/>
    <property type="match status" value="1"/>
</dbReference>
<name>A0AAN8ZPH5_9MAGN</name>
<dbReference type="InterPro" id="IPR000719">
    <property type="entry name" value="Prot_kinase_dom"/>
</dbReference>
<dbReference type="CDD" id="cd13980">
    <property type="entry name" value="STKc_Vps15"/>
    <property type="match status" value="1"/>
</dbReference>
<dbReference type="GO" id="GO:0005524">
    <property type="term" value="F:ATP binding"/>
    <property type="evidence" value="ECO:0007669"/>
    <property type="project" value="UniProtKB-KW"/>
</dbReference>
<dbReference type="InterPro" id="IPR011009">
    <property type="entry name" value="Kinase-like_dom_sf"/>
</dbReference>
<dbReference type="Gene3D" id="1.10.510.10">
    <property type="entry name" value="Transferase(Phosphotransferase) domain 1"/>
    <property type="match status" value="1"/>
</dbReference>
<evidence type="ECO:0000256" key="6">
    <source>
        <dbReference type="ARBA" id="ARBA00022741"/>
    </source>
</evidence>
<feature type="region of interest" description="Disordered" evidence="11">
    <location>
        <begin position="1041"/>
        <end position="1062"/>
    </location>
</feature>
<evidence type="ECO:0000256" key="9">
    <source>
        <dbReference type="PROSITE-ProRule" id="PRU00103"/>
    </source>
</evidence>
<protein>
    <recommendedName>
        <fullName evidence="1">non-specific serine/threonine protein kinase</fullName>
        <ecNumber evidence="1">2.7.11.1</ecNumber>
    </recommendedName>
</protein>
<dbReference type="FunFam" id="1.25.10.10:FF:000209">
    <property type="entry name" value="Protein kinase family protein / WD-40 repeat family protein"/>
    <property type="match status" value="1"/>
</dbReference>
<dbReference type="GO" id="GO:0006623">
    <property type="term" value="P:protein targeting to vacuole"/>
    <property type="evidence" value="ECO:0007669"/>
    <property type="project" value="TreeGrafter"/>
</dbReference>
<dbReference type="Pfam" id="PF00400">
    <property type="entry name" value="WD40"/>
    <property type="match status" value="2"/>
</dbReference>
<evidence type="ECO:0000256" key="8">
    <source>
        <dbReference type="ARBA" id="ARBA00022840"/>
    </source>
</evidence>
<dbReference type="GO" id="GO:0005770">
    <property type="term" value="C:late endosome"/>
    <property type="evidence" value="ECO:0007669"/>
    <property type="project" value="TreeGrafter"/>
</dbReference>
<gene>
    <name evidence="13" type="ORF">RJ641_025999</name>
</gene>
<dbReference type="SMART" id="SM00320">
    <property type="entry name" value="WD40"/>
    <property type="match status" value="5"/>
</dbReference>
<feature type="repeat" description="WD" evidence="10">
    <location>
        <begin position="1473"/>
        <end position="1502"/>
    </location>
</feature>
<organism evidence="13 14">
    <name type="scientific">Dillenia turbinata</name>
    <dbReference type="NCBI Taxonomy" id="194707"/>
    <lineage>
        <taxon>Eukaryota</taxon>
        <taxon>Viridiplantae</taxon>
        <taxon>Streptophyta</taxon>
        <taxon>Embryophyta</taxon>
        <taxon>Tracheophyta</taxon>
        <taxon>Spermatophyta</taxon>
        <taxon>Magnoliopsida</taxon>
        <taxon>eudicotyledons</taxon>
        <taxon>Gunneridae</taxon>
        <taxon>Pentapetalae</taxon>
        <taxon>Dilleniales</taxon>
        <taxon>Dilleniaceae</taxon>
        <taxon>Dillenia</taxon>
    </lineage>
</organism>
<dbReference type="SMART" id="SM00220">
    <property type="entry name" value="S_TKc"/>
    <property type="match status" value="1"/>
</dbReference>
<dbReference type="Gene3D" id="1.25.10.10">
    <property type="entry name" value="Leucine-rich Repeat Variant"/>
    <property type="match status" value="2"/>
</dbReference>
<dbReference type="SUPFAM" id="SSF48371">
    <property type="entry name" value="ARM repeat"/>
    <property type="match status" value="1"/>
</dbReference>
<proteinExistence type="predicted"/>
<dbReference type="InterPro" id="IPR001680">
    <property type="entry name" value="WD40_rpt"/>
</dbReference>